<accession>A0ABV2I7C7</accession>
<dbReference type="Gene3D" id="3.90.79.10">
    <property type="entry name" value="Nucleoside Triphosphate Pyrophosphohydrolase"/>
    <property type="match status" value="1"/>
</dbReference>
<dbReference type="SUPFAM" id="SSF55811">
    <property type="entry name" value="Nudix"/>
    <property type="match status" value="1"/>
</dbReference>
<dbReference type="GO" id="GO:0035539">
    <property type="term" value="F:8-oxo-7,8-dihydrodeoxyguanosine triphosphate pyrophosphatase activity"/>
    <property type="evidence" value="ECO:0007669"/>
    <property type="project" value="UniProtKB-EC"/>
</dbReference>
<feature type="domain" description="Nudix hydrolase" evidence="3">
    <location>
        <begin position="5"/>
        <end position="133"/>
    </location>
</feature>
<evidence type="ECO:0000313" key="4">
    <source>
        <dbReference type="EMBL" id="MET3598679.1"/>
    </source>
</evidence>
<dbReference type="EMBL" id="JBEPLY010000002">
    <property type="protein sequence ID" value="MET3598679.1"/>
    <property type="molecule type" value="Genomic_DNA"/>
</dbReference>
<evidence type="ECO:0000259" key="3">
    <source>
        <dbReference type="PROSITE" id="PS51462"/>
    </source>
</evidence>
<comment type="cofactor">
    <cofactor evidence="1">
        <name>Mg(2+)</name>
        <dbReference type="ChEBI" id="CHEBI:18420"/>
    </cofactor>
</comment>
<keyword evidence="2 4" id="KW-0378">Hydrolase</keyword>
<dbReference type="Proteomes" id="UP001549164">
    <property type="component" value="Unassembled WGS sequence"/>
</dbReference>
<comment type="caution">
    <text evidence="4">The sequence shown here is derived from an EMBL/GenBank/DDBJ whole genome shotgun (WGS) entry which is preliminary data.</text>
</comment>
<dbReference type="PROSITE" id="PS51462">
    <property type="entry name" value="NUDIX"/>
    <property type="match status" value="1"/>
</dbReference>
<dbReference type="Pfam" id="PF00293">
    <property type="entry name" value="NUDIX"/>
    <property type="match status" value="1"/>
</dbReference>
<sequence length="143" mass="15708">MKSENIIRIAVALIINEKGEMLTVRKRGTEAFMQPGGKIDAGETPLEALIRELNEELALTFSADDFCYQGKFSELAANEPGMIVEAEAFSCFAAPEVTPQAEIEELRWLPVEGDVGVKRAALTEKHLFPIAARLSADRNRVSS</sequence>
<name>A0ABV2I7C7_9HYPH</name>
<evidence type="ECO:0000256" key="1">
    <source>
        <dbReference type="ARBA" id="ARBA00001946"/>
    </source>
</evidence>
<evidence type="ECO:0000313" key="5">
    <source>
        <dbReference type="Proteomes" id="UP001549164"/>
    </source>
</evidence>
<gene>
    <name evidence="4" type="ORF">ABID12_000606</name>
</gene>
<keyword evidence="5" id="KW-1185">Reference proteome</keyword>
<dbReference type="PANTHER" id="PTHR43046">
    <property type="entry name" value="GDP-MANNOSE MANNOSYL HYDROLASE"/>
    <property type="match status" value="1"/>
</dbReference>
<dbReference type="CDD" id="cd04690">
    <property type="entry name" value="NUDIX_Hydrolase"/>
    <property type="match status" value="1"/>
</dbReference>
<proteinExistence type="predicted"/>
<dbReference type="RefSeq" id="WP_354433047.1">
    <property type="nucleotide sequence ID" value="NZ_JBEPLY010000002.1"/>
</dbReference>
<dbReference type="EC" id="3.6.1.55" evidence="4"/>
<protein>
    <submittedName>
        <fullName evidence="4">8-oxo-dGTP diphosphatase</fullName>
        <ecNumber evidence="4">3.6.1.55</ecNumber>
    </submittedName>
</protein>
<dbReference type="PANTHER" id="PTHR43046:SF2">
    <property type="entry name" value="8-OXO-DGTP DIPHOSPHATASE-RELATED"/>
    <property type="match status" value="1"/>
</dbReference>
<reference evidence="4 5" key="1">
    <citation type="submission" date="2024-06" db="EMBL/GenBank/DDBJ databases">
        <title>Genomic Encyclopedia of Type Strains, Phase IV (KMG-IV): sequencing the most valuable type-strain genomes for metagenomic binning, comparative biology and taxonomic classification.</title>
        <authorList>
            <person name="Goeker M."/>
        </authorList>
    </citation>
    <scope>NUCLEOTIDE SEQUENCE [LARGE SCALE GENOMIC DNA]</scope>
    <source>
        <strain evidence="4 5">DSM 28102</strain>
    </source>
</reference>
<organism evidence="4 5">
    <name type="scientific">Martelella mangrovi</name>
    <dbReference type="NCBI Taxonomy" id="1397477"/>
    <lineage>
        <taxon>Bacteria</taxon>
        <taxon>Pseudomonadati</taxon>
        <taxon>Pseudomonadota</taxon>
        <taxon>Alphaproteobacteria</taxon>
        <taxon>Hyphomicrobiales</taxon>
        <taxon>Aurantimonadaceae</taxon>
        <taxon>Martelella</taxon>
    </lineage>
</organism>
<dbReference type="InterPro" id="IPR000086">
    <property type="entry name" value="NUDIX_hydrolase_dom"/>
</dbReference>
<evidence type="ECO:0000256" key="2">
    <source>
        <dbReference type="ARBA" id="ARBA00022801"/>
    </source>
</evidence>
<dbReference type="InterPro" id="IPR015797">
    <property type="entry name" value="NUDIX_hydrolase-like_dom_sf"/>
</dbReference>